<feature type="domain" description="RapA2 cadherin-like" evidence="1">
    <location>
        <begin position="13"/>
        <end position="73"/>
    </location>
</feature>
<protein>
    <recommendedName>
        <fullName evidence="1">RapA2 cadherin-like domain-containing protein</fullName>
    </recommendedName>
</protein>
<keyword evidence="3" id="KW-1185">Reference proteome</keyword>
<dbReference type="Gene3D" id="2.60.40.3440">
    <property type="match status" value="1"/>
</dbReference>
<accession>A0A1A8TBZ0</accession>
<organism evidence="2 3">
    <name type="scientific">Marinomonas aquimarina</name>
    <dbReference type="NCBI Taxonomy" id="295068"/>
    <lineage>
        <taxon>Bacteria</taxon>
        <taxon>Pseudomonadati</taxon>
        <taxon>Pseudomonadota</taxon>
        <taxon>Gammaproteobacteria</taxon>
        <taxon>Oceanospirillales</taxon>
        <taxon>Oceanospirillaceae</taxon>
        <taxon>Marinomonas</taxon>
    </lineage>
</organism>
<sequence>MRYVLKGGQIMATPIANNDLYEVYEDEILRVNSPVSGVLGNDTDADNDALGAFVLTNPKNPLFDFKTNGTFIYDARYHGILYIDTDGDPTLSNFADAEVTLWNGFDALAEGAIVYDTFVYEANDGQDGDSAMVKIKITGVNDDPDAVNDSAMVQQDASDLDQESVIIDVLANDTDVDIWPMADQDNFMIVGLSDIADDGGPAGGTDNDADGGYEITTDEGGTVEVINGEIKYTALDGFFGIDTFEYTVSDPYGGTDTAVVRVTVLPDNDDPVANDDVRYVDEDDGETSLASVLGNDTDSDDAPLIAAELSTGIGSALTRVDEFGTPIAGATGTLVDFNSDGTFDYDPDGDFENLGVGDTAYVEFNYIAYDGHGASDTATVTIEIAGENDNPTGEDPDRVSVYEAGLVADGGDIPFDGSQDDPTDTEIPVQQDIDITINDVDDSDTPFVAGTTGGSLTTLNGTYGTLEFVDDDTVRYTLTSNADHSAVQGHNGGIYDDFTVYVVDEHDGYSEGVTVSVEIIDDINFLVQVPVNDDVTFDALNTLADTSVNYTKDAYISDTFTLYAGADGQMLELVGLPNNFTLKDGRVIELEYYTGPNGEDAVRGVYDFYDEVLDETVQKTFYTLTIDSDPDNDGDDTPEGSYTLTVLESPPTVSNPIDFSAIDAGGPVENPTVEDIGFNGFFFTGDDLADLVSAVSGGTLIDLGGGDGSDDINPNNAGGIGIGNGNIDELEVLQIDMTGSTGDITGVVLDLQGVGGGVPDDPDLIYVVVDEGVVIDSGYINTNDINVKGGETITIEPNLENGEEIDQIYLALDPEDVDSNDKVRINRIETLEKQLEDNYVLSFALASTDGDGDQSPYDGGTEDIDALEFEVTILGATNVEVDNGINLDDGYVLI</sequence>
<reference evidence="2 3" key="1">
    <citation type="submission" date="2016-06" db="EMBL/GenBank/DDBJ databases">
        <authorList>
            <person name="Kjaerup R.B."/>
            <person name="Dalgaard T.S."/>
            <person name="Juul-Madsen H.R."/>
        </authorList>
    </citation>
    <scope>NUCLEOTIDE SEQUENCE [LARGE SCALE GENOMIC DNA]</scope>
    <source>
        <strain evidence="2 3">CECT 5080</strain>
    </source>
</reference>
<dbReference type="InterPro" id="IPR040853">
    <property type="entry name" value="RapA2_cadherin-like"/>
</dbReference>
<dbReference type="AlphaFoldDB" id="A0A1A8TBZ0"/>
<evidence type="ECO:0000259" key="1">
    <source>
        <dbReference type="Pfam" id="PF17803"/>
    </source>
</evidence>
<dbReference type="Pfam" id="PF17963">
    <property type="entry name" value="Big_9"/>
    <property type="match status" value="2"/>
</dbReference>
<dbReference type="Proteomes" id="UP000092627">
    <property type="component" value="Unassembled WGS sequence"/>
</dbReference>
<evidence type="ECO:0000313" key="2">
    <source>
        <dbReference type="EMBL" id="SBS30517.1"/>
    </source>
</evidence>
<dbReference type="NCBIfam" id="TIGR01965">
    <property type="entry name" value="VCBS_repeat"/>
    <property type="match status" value="2"/>
</dbReference>
<dbReference type="OrthoDB" id="8612583at2"/>
<dbReference type="EMBL" id="FLOC01000008">
    <property type="protein sequence ID" value="SBS30517.1"/>
    <property type="molecule type" value="Genomic_DNA"/>
</dbReference>
<evidence type="ECO:0000313" key="3">
    <source>
        <dbReference type="Proteomes" id="UP000092627"/>
    </source>
</evidence>
<proteinExistence type="predicted"/>
<name>A0A1A8TBZ0_9GAMM</name>
<dbReference type="Pfam" id="PF17803">
    <property type="entry name" value="Cadherin_4"/>
    <property type="match status" value="1"/>
</dbReference>
<dbReference type="InterPro" id="IPR010221">
    <property type="entry name" value="VCBS_dom"/>
</dbReference>
<dbReference type="STRING" id="295068.MAQ5080_01692"/>
<gene>
    <name evidence="2" type="ORF">MAQ5080_01692</name>
</gene>